<evidence type="ECO:0000256" key="6">
    <source>
        <dbReference type="RuleBase" id="RU362132"/>
    </source>
</evidence>
<dbReference type="GO" id="GO:0003984">
    <property type="term" value="F:acetolactate synthase activity"/>
    <property type="evidence" value="ECO:0007669"/>
    <property type="project" value="TreeGrafter"/>
</dbReference>
<dbReference type="GO" id="GO:0000287">
    <property type="term" value="F:magnesium ion binding"/>
    <property type="evidence" value="ECO:0007669"/>
    <property type="project" value="InterPro"/>
</dbReference>
<dbReference type="InterPro" id="IPR029035">
    <property type="entry name" value="DHS-like_NAD/FAD-binding_dom"/>
</dbReference>
<feature type="domain" description="Thiamine pyrophosphate enzyme TPP-binding" evidence="8">
    <location>
        <begin position="385"/>
        <end position="533"/>
    </location>
</feature>
<dbReference type="GO" id="GO:0009099">
    <property type="term" value="P:L-valine biosynthetic process"/>
    <property type="evidence" value="ECO:0007669"/>
    <property type="project" value="TreeGrafter"/>
</dbReference>
<dbReference type="InterPro" id="IPR012000">
    <property type="entry name" value="Thiamin_PyroP_enz_cen_dom"/>
</dbReference>
<feature type="domain" description="Thiamine pyrophosphate enzyme central" evidence="7">
    <location>
        <begin position="193"/>
        <end position="316"/>
    </location>
</feature>
<protein>
    <recommendedName>
        <fullName evidence="11">Acetolactate synthase</fullName>
    </recommendedName>
</protein>
<name>A0A381W700_9ZZZZ</name>
<dbReference type="PROSITE" id="PS00187">
    <property type="entry name" value="TPP_ENZYMES"/>
    <property type="match status" value="1"/>
</dbReference>
<dbReference type="InterPro" id="IPR029061">
    <property type="entry name" value="THDP-binding"/>
</dbReference>
<comment type="cofactor">
    <cofactor evidence="1">
        <name>Mg(2+)</name>
        <dbReference type="ChEBI" id="CHEBI:18420"/>
    </cofactor>
</comment>
<dbReference type="AlphaFoldDB" id="A0A381W700"/>
<evidence type="ECO:0000256" key="4">
    <source>
        <dbReference type="ARBA" id="ARBA00022723"/>
    </source>
</evidence>
<dbReference type="InterPro" id="IPR011766">
    <property type="entry name" value="TPP_enzyme_TPP-bd"/>
</dbReference>
<dbReference type="Gene3D" id="3.40.50.970">
    <property type="match status" value="2"/>
</dbReference>
<dbReference type="Pfam" id="PF02776">
    <property type="entry name" value="TPP_enzyme_N"/>
    <property type="match status" value="1"/>
</dbReference>
<evidence type="ECO:0000259" key="8">
    <source>
        <dbReference type="Pfam" id="PF02775"/>
    </source>
</evidence>
<dbReference type="PANTHER" id="PTHR18968:SF166">
    <property type="entry name" value="2-HYDROXYACYL-COA LYASE 2"/>
    <property type="match status" value="1"/>
</dbReference>
<evidence type="ECO:0000256" key="2">
    <source>
        <dbReference type="ARBA" id="ARBA00001964"/>
    </source>
</evidence>
<feature type="domain" description="Thiamine pyrophosphate enzyme N-terminal TPP-binding" evidence="9">
    <location>
        <begin position="4"/>
        <end position="120"/>
    </location>
</feature>
<keyword evidence="4" id="KW-0479">Metal-binding</keyword>
<proteinExistence type="inferred from homology"/>
<evidence type="ECO:0000256" key="5">
    <source>
        <dbReference type="ARBA" id="ARBA00023052"/>
    </source>
</evidence>
<evidence type="ECO:0000313" key="10">
    <source>
        <dbReference type="EMBL" id="SVA48081.1"/>
    </source>
</evidence>
<dbReference type="GO" id="GO:0030976">
    <property type="term" value="F:thiamine pyrophosphate binding"/>
    <property type="evidence" value="ECO:0007669"/>
    <property type="project" value="InterPro"/>
</dbReference>
<evidence type="ECO:0000259" key="7">
    <source>
        <dbReference type="Pfam" id="PF00205"/>
    </source>
</evidence>
<keyword evidence="5 6" id="KW-0786">Thiamine pyrophosphate</keyword>
<dbReference type="SUPFAM" id="SSF52518">
    <property type="entry name" value="Thiamin diphosphate-binding fold (THDP-binding)"/>
    <property type="match status" value="2"/>
</dbReference>
<dbReference type="InterPro" id="IPR045229">
    <property type="entry name" value="TPP_enz"/>
</dbReference>
<dbReference type="CDD" id="cd02004">
    <property type="entry name" value="TPP_BZL_OCoD_HPCL"/>
    <property type="match status" value="1"/>
</dbReference>
<comment type="similarity">
    <text evidence="3 6">Belongs to the TPP enzyme family.</text>
</comment>
<dbReference type="SUPFAM" id="SSF52467">
    <property type="entry name" value="DHS-like NAD/FAD-binding domain"/>
    <property type="match status" value="1"/>
</dbReference>
<dbReference type="Pfam" id="PF02775">
    <property type="entry name" value="TPP_enzyme_C"/>
    <property type="match status" value="1"/>
</dbReference>
<organism evidence="10">
    <name type="scientific">marine metagenome</name>
    <dbReference type="NCBI Taxonomy" id="408172"/>
    <lineage>
        <taxon>unclassified sequences</taxon>
        <taxon>metagenomes</taxon>
        <taxon>ecological metagenomes</taxon>
    </lineage>
</organism>
<evidence type="ECO:0008006" key="11">
    <source>
        <dbReference type="Google" id="ProtNLM"/>
    </source>
</evidence>
<sequence length="549" mass="59508">MKVHGGKLAAQALKQAGVECIFTLCGGHVMAIYDGCLDEGIKVIDVRHEQAAVHAADAWSRLNPNKIGCAVLTAGPGVTDGVTGVANAWRANSPILVIGGQGPFSNLRQGSLQEMDHVAIMKPITKWADTCYDTRRIPEYIEMGIRHAVSGNPGPAFLEIPMDVLMGMVEKDDIRFPIMRSKAPLMIPNKTDVERVVELLKVAKKPVMMAGTSVKWSNASATIQKFIEKTHIPTFVNGMGRGTVKPGTPELLNRVRRESLKQCDLFICAGVLLDFRLNYGHTIAADAKIIQLDVENELIGTNRSADASVVGNLNASFDMIIQLMKENGDSLDYSSWRDQLIEREGQLEAEFSSQLNSDEVPIDPLRLCREIRDYVAEKDIILIGDGGDIVAQAAKVLPAPAENSWMDPGPLGTLGVGMPFALAAQITRPDKRVLIIYGDGSFGLNGFEYDTALRFDLPIVGIVGVDGAWGQMARPQAAIYGAKRVIATTLGFTRYDKIVEAMGGHGEFCERPEEIGPALERAFASGKAALVNVVMRQDIDTGMKGSTYA</sequence>
<dbReference type="EMBL" id="UINC01010841">
    <property type="protein sequence ID" value="SVA48081.1"/>
    <property type="molecule type" value="Genomic_DNA"/>
</dbReference>
<dbReference type="Gene3D" id="3.40.50.1220">
    <property type="entry name" value="TPP-binding domain"/>
    <property type="match status" value="1"/>
</dbReference>
<evidence type="ECO:0000256" key="1">
    <source>
        <dbReference type="ARBA" id="ARBA00001946"/>
    </source>
</evidence>
<evidence type="ECO:0000256" key="3">
    <source>
        <dbReference type="ARBA" id="ARBA00007812"/>
    </source>
</evidence>
<dbReference type="Pfam" id="PF00205">
    <property type="entry name" value="TPP_enzyme_M"/>
    <property type="match status" value="1"/>
</dbReference>
<comment type="cofactor">
    <cofactor evidence="2">
        <name>thiamine diphosphate</name>
        <dbReference type="ChEBI" id="CHEBI:58937"/>
    </cofactor>
</comment>
<dbReference type="FunFam" id="3.40.50.970:FF:000007">
    <property type="entry name" value="Acetolactate synthase"/>
    <property type="match status" value="1"/>
</dbReference>
<dbReference type="CDD" id="cd07035">
    <property type="entry name" value="TPP_PYR_POX_like"/>
    <property type="match status" value="1"/>
</dbReference>
<dbReference type="InterPro" id="IPR012001">
    <property type="entry name" value="Thiamin_PyroP_enz_TPP-bd_dom"/>
</dbReference>
<reference evidence="10" key="1">
    <citation type="submission" date="2018-05" db="EMBL/GenBank/DDBJ databases">
        <authorList>
            <person name="Lanie J.A."/>
            <person name="Ng W.-L."/>
            <person name="Kazmierczak K.M."/>
            <person name="Andrzejewski T.M."/>
            <person name="Davidsen T.M."/>
            <person name="Wayne K.J."/>
            <person name="Tettelin H."/>
            <person name="Glass J.I."/>
            <person name="Rusch D."/>
            <person name="Podicherti R."/>
            <person name="Tsui H.-C.T."/>
            <person name="Winkler M.E."/>
        </authorList>
    </citation>
    <scope>NUCLEOTIDE SEQUENCE</scope>
</reference>
<dbReference type="GO" id="GO:0005948">
    <property type="term" value="C:acetolactate synthase complex"/>
    <property type="evidence" value="ECO:0007669"/>
    <property type="project" value="TreeGrafter"/>
</dbReference>
<dbReference type="InterPro" id="IPR000399">
    <property type="entry name" value="TPP-bd_CS"/>
</dbReference>
<evidence type="ECO:0000259" key="9">
    <source>
        <dbReference type="Pfam" id="PF02776"/>
    </source>
</evidence>
<dbReference type="GO" id="GO:0050660">
    <property type="term" value="F:flavin adenine dinucleotide binding"/>
    <property type="evidence" value="ECO:0007669"/>
    <property type="project" value="TreeGrafter"/>
</dbReference>
<accession>A0A381W700</accession>
<dbReference type="GO" id="GO:0009097">
    <property type="term" value="P:isoleucine biosynthetic process"/>
    <property type="evidence" value="ECO:0007669"/>
    <property type="project" value="TreeGrafter"/>
</dbReference>
<gene>
    <name evidence="10" type="ORF">METZ01_LOCUS100935</name>
</gene>
<dbReference type="PANTHER" id="PTHR18968">
    <property type="entry name" value="THIAMINE PYROPHOSPHATE ENZYMES"/>
    <property type="match status" value="1"/>
</dbReference>